<dbReference type="EC" id="2.3.2.27" evidence="4"/>
<organism evidence="16">
    <name type="scientific">Culex tarsalis</name>
    <name type="common">Encephalitis mosquito</name>
    <dbReference type="NCBI Taxonomy" id="7177"/>
    <lineage>
        <taxon>Eukaryota</taxon>
        <taxon>Metazoa</taxon>
        <taxon>Ecdysozoa</taxon>
        <taxon>Arthropoda</taxon>
        <taxon>Hexapoda</taxon>
        <taxon>Insecta</taxon>
        <taxon>Pterygota</taxon>
        <taxon>Neoptera</taxon>
        <taxon>Endopterygota</taxon>
        <taxon>Diptera</taxon>
        <taxon>Nematocera</taxon>
        <taxon>Culicoidea</taxon>
        <taxon>Culicidae</taxon>
        <taxon>Culicinae</taxon>
        <taxon>Culicini</taxon>
        <taxon>Culex</taxon>
        <taxon>Culex</taxon>
    </lineage>
</organism>
<evidence type="ECO:0000256" key="1">
    <source>
        <dbReference type="ARBA" id="ARBA00000900"/>
    </source>
</evidence>
<comment type="catalytic activity">
    <reaction evidence="1">
        <text>S-ubiquitinyl-[E2 ubiquitin-conjugating enzyme]-L-cysteine + [acceptor protein]-L-lysine = [E2 ubiquitin-conjugating enzyme]-L-cysteine + N(6)-ubiquitinyl-[acceptor protein]-L-lysine.</text>
        <dbReference type="EC" id="2.3.2.27"/>
    </reaction>
</comment>
<dbReference type="GO" id="GO:0072344">
    <property type="term" value="P:rescue of stalled ribosome"/>
    <property type="evidence" value="ECO:0007669"/>
    <property type="project" value="InterPro"/>
</dbReference>
<dbReference type="PROSITE" id="PS50157">
    <property type="entry name" value="ZINC_FINGER_C2H2_2"/>
    <property type="match status" value="1"/>
</dbReference>
<proteinExistence type="inferred from homology"/>
<dbReference type="InterPro" id="IPR001841">
    <property type="entry name" value="Znf_RING"/>
</dbReference>
<keyword evidence="10" id="KW-0862">Zinc</keyword>
<keyword evidence="7" id="KW-0808">Transferase</keyword>
<keyword evidence="9 12" id="KW-0863">Zinc-finger</keyword>
<dbReference type="GO" id="GO:0008270">
    <property type="term" value="F:zinc ion binding"/>
    <property type="evidence" value="ECO:0007669"/>
    <property type="project" value="UniProtKB-KW"/>
</dbReference>
<evidence type="ECO:0000259" key="15">
    <source>
        <dbReference type="PROSITE" id="PS50157"/>
    </source>
</evidence>
<dbReference type="PROSITE" id="PS50089">
    <property type="entry name" value="ZF_RING_2"/>
    <property type="match status" value="1"/>
</dbReference>
<evidence type="ECO:0000256" key="9">
    <source>
        <dbReference type="ARBA" id="ARBA00022771"/>
    </source>
</evidence>
<dbReference type="InterPro" id="IPR056437">
    <property type="entry name" value="Znf-C2H2_ZNF598/HEL2"/>
</dbReference>
<comment type="similarity">
    <text evidence="11">Belongs to the ZNF598/HEL2 family.</text>
</comment>
<evidence type="ECO:0000313" key="16">
    <source>
        <dbReference type="EMBL" id="JAV22208.1"/>
    </source>
</evidence>
<evidence type="ECO:0000259" key="14">
    <source>
        <dbReference type="PROSITE" id="PS50089"/>
    </source>
</evidence>
<dbReference type="InterPro" id="IPR013087">
    <property type="entry name" value="Znf_C2H2_type"/>
</dbReference>
<dbReference type="SMART" id="SM00355">
    <property type="entry name" value="ZnF_C2H2"/>
    <property type="match status" value="5"/>
</dbReference>
<feature type="region of interest" description="Disordered" evidence="13">
    <location>
        <begin position="628"/>
        <end position="655"/>
    </location>
</feature>
<keyword evidence="5" id="KW-0963">Cytoplasm</keyword>
<evidence type="ECO:0000256" key="6">
    <source>
        <dbReference type="ARBA" id="ARBA00022553"/>
    </source>
</evidence>
<dbReference type="GO" id="GO:0016567">
    <property type="term" value="P:protein ubiquitination"/>
    <property type="evidence" value="ECO:0007669"/>
    <property type="project" value="TreeGrafter"/>
</dbReference>
<feature type="compositionally biased region" description="Low complexity" evidence="13">
    <location>
        <begin position="34"/>
        <end position="63"/>
    </location>
</feature>
<feature type="compositionally biased region" description="Basic and acidic residues" evidence="13">
    <location>
        <begin position="371"/>
        <end position="382"/>
    </location>
</feature>
<dbReference type="CDD" id="cd16615">
    <property type="entry name" value="RING-HC_ZNF598"/>
    <property type="match status" value="1"/>
</dbReference>
<feature type="compositionally biased region" description="Basic and acidic residues" evidence="13">
    <location>
        <begin position="686"/>
        <end position="697"/>
    </location>
</feature>
<evidence type="ECO:0000256" key="5">
    <source>
        <dbReference type="ARBA" id="ARBA00022490"/>
    </source>
</evidence>
<evidence type="ECO:0000256" key="2">
    <source>
        <dbReference type="ARBA" id="ARBA00004496"/>
    </source>
</evidence>
<dbReference type="InterPro" id="IPR057634">
    <property type="entry name" value="PAH_ZNF598/HEL2"/>
</dbReference>
<dbReference type="SUPFAM" id="SSF57850">
    <property type="entry name" value="RING/U-box"/>
    <property type="match status" value="1"/>
</dbReference>
<dbReference type="PANTHER" id="PTHR22938">
    <property type="entry name" value="ZINC FINGER PROTEIN 598"/>
    <property type="match status" value="1"/>
</dbReference>
<evidence type="ECO:0000256" key="13">
    <source>
        <dbReference type="SAM" id="MobiDB-lite"/>
    </source>
</evidence>
<dbReference type="AlphaFoldDB" id="A0A1Q3F3Y8"/>
<keyword evidence="16" id="KW-0436">Ligase</keyword>
<feature type="region of interest" description="Disordered" evidence="13">
    <location>
        <begin position="756"/>
        <end position="786"/>
    </location>
</feature>
<dbReference type="Pfam" id="PF25447">
    <property type="entry name" value="RING_ZNF598"/>
    <property type="match status" value="1"/>
</dbReference>
<evidence type="ECO:0000256" key="12">
    <source>
        <dbReference type="PROSITE-ProRule" id="PRU00042"/>
    </source>
</evidence>
<comment type="pathway">
    <text evidence="3">Protein modification; protein ubiquitination.</text>
</comment>
<comment type="subcellular location">
    <subcellularLocation>
        <location evidence="2">Cytoplasm</location>
    </subcellularLocation>
</comment>
<dbReference type="GO" id="GO:0005737">
    <property type="term" value="C:cytoplasm"/>
    <property type="evidence" value="ECO:0007669"/>
    <property type="project" value="UniProtKB-SubCell"/>
</dbReference>
<protein>
    <recommendedName>
        <fullName evidence="4">RING-type E3 ubiquitin transferase</fullName>
        <ecNumber evidence="4">2.3.2.27</ecNumber>
    </recommendedName>
</protein>
<name>A0A1Q3F3Y8_CULTA</name>
<dbReference type="InterPro" id="IPR013083">
    <property type="entry name" value="Znf_RING/FYVE/PHD"/>
</dbReference>
<feature type="compositionally biased region" description="Basic residues" evidence="13">
    <location>
        <begin position="1"/>
        <end position="11"/>
    </location>
</feature>
<evidence type="ECO:0000256" key="3">
    <source>
        <dbReference type="ARBA" id="ARBA00004906"/>
    </source>
</evidence>
<sequence length="980" mass="106254">MANYHQHHRERRGGGGGGGGHRHYRNNHSSGANSQQQQQQSPPQQPLASAAIKRSSPSESSTSEATDSACVVCFKPIVIYAIGECDHLCCFECSARIRVLCRQNECPMCRRDLAKVIFAKTLAPYRELDVRNRSGLYDKKYRICFTDGDVQQAFFELLDNKCPRCDEKNFPKFDMLREHVRKRHELFYCDICTEHLKIFSSERRCYTRQELAQHRRVGDPDNIGHRGHPLCEFCDKRFLDRDELFRHLRKEHFFCHFCDADGANYFYGDYDTLRDHFRQEHYLCEEGECEQEQFTAVFRSEIDLRAHRASAHGKSMNKLANKQTRTLELEFSYAPRHREGAGGPGAGSGPGGGGGRGGRGGGAREGGGRGGGRDGHPTHDSQREFDAFVGDLGMMTQHAPKRIDANSEQDFPTLGGTGNNPVFRPNNVSIRQRVFGVAGLARTKENFPALGAEGGDGSGATSVNEGFSSKITASSLLKPGQPSSSSSSQPSTSMMIHVSNRPSTSSAAKSSVTAKKTGVADFPALPGTKSKKSDLYADMEGSTNGMVNLNAMSAKHRAMADDYVSVSSVVSKVATVAAKDTAKKPAAQNIVPSVNSTKAFPTLGETGGPKPGGVKPAQWLVANKVNSTSFPASSSSSSASLSAKKKPAPAPNLKDESNFVNLNALTGKKSTGVESSGFSSAAAAASKDKNASDKRNNNEQAQPKQGKAKDKSKTATNGSGGDSRNNKENETLPGDNFPALGGGQVADFALANLGGGSAGAASSKRGPPGFENVNLNNNNNGARKVPGPPPGFSNVTLNSVARNANNLTFTSSSGESYNILPGTYSYVAPSNSSKRNQNLVTQFQRSLKKDDALAEFRTISQMFRDGSYNPGPYYEHCKVALGDRFHEIFPELLVLLPNITKQQELYLVYCQDPANKSSINDKGGSKYTQLEVCHVCKQVLVRDDLTEHFQSHYMENNFPTLDKGPKLGDGKVASSSAWRK</sequence>
<evidence type="ECO:0000256" key="10">
    <source>
        <dbReference type="ARBA" id="ARBA00022833"/>
    </source>
</evidence>
<dbReference type="GO" id="GO:0061630">
    <property type="term" value="F:ubiquitin protein ligase activity"/>
    <property type="evidence" value="ECO:0007669"/>
    <property type="project" value="UniProtKB-EC"/>
</dbReference>
<dbReference type="GO" id="GO:0016874">
    <property type="term" value="F:ligase activity"/>
    <property type="evidence" value="ECO:0007669"/>
    <property type="project" value="UniProtKB-KW"/>
</dbReference>
<dbReference type="GO" id="GO:0043022">
    <property type="term" value="F:ribosome binding"/>
    <property type="evidence" value="ECO:0007669"/>
    <property type="project" value="TreeGrafter"/>
</dbReference>
<feature type="region of interest" description="Disordered" evidence="13">
    <location>
        <begin position="1"/>
        <end position="63"/>
    </location>
</feature>
<feature type="region of interest" description="Disordered" evidence="13">
    <location>
        <begin position="474"/>
        <end position="513"/>
    </location>
</feature>
<feature type="compositionally biased region" description="Low complexity" evidence="13">
    <location>
        <begin position="628"/>
        <end position="642"/>
    </location>
</feature>
<evidence type="ECO:0000256" key="7">
    <source>
        <dbReference type="ARBA" id="ARBA00022679"/>
    </source>
</evidence>
<dbReference type="PROSITE" id="PS00028">
    <property type="entry name" value="ZINC_FINGER_C2H2_1"/>
    <property type="match status" value="1"/>
</dbReference>
<dbReference type="PANTHER" id="PTHR22938:SF0">
    <property type="entry name" value="E3 UBIQUITIN-PROTEIN LIGASE ZNF598"/>
    <property type="match status" value="1"/>
</dbReference>
<dbReference type="InterPro" id="IPR041888">
    <property type="entry name" value="RING-HC_ZNF598/HEL2"/>
</dbReference>
<dbReference type="EMBL" id="GFDL01012837">
    <property type="protein sequence ID" value="JAV22208.1"/>
    <property type="molecule type" value="Transcribed_RNA"/>
</dbReference>
<dbReference type="Gene3D" id="3.30.40.10">
    <property type="entry name" value="Zinc/RING finger domain, C3HC4 (zinc finger)"/>
    <property type="match status" value="1"/>
</dbReference>
<keyword evidence="8" id="KW-0479">Metal-binding</keyword>
<feature type="domain" description="RING-type" evidence="14">
    <location>
        <begin position="70"/>
        <end position="110"/>
    </location>
</feature>
<dbReference type="Pfam" id="PF23230">
    <property type="entry name" value="zf-C2H2_13"/>
    <property type="match status" value="1"/>
</dbReference>
<accession>A0A1Q3F3Y8</accession>
<dbReference type="InterPro" id="IPR044288">
    <property type="entry name" value="ZNF598/HEL2"/>
</dbReference>
<feature type="compositionally biased region" description="Low complexity" evidence="13">
    <location>
        <begin position="503"/>
        <end position="513"/>
    </location>
</feature>
<feature type="region of interest" description="Disordered" evidence="13">
    <location>
        <begin position="336"/>
        <end position="382"/>
    </location>
</feature>
<feature type="region of interest" description="Disordered" evidence="13">
    <location>
        <begin position="406"/>
        <end position="425"/>
    </location>
</feature>
<feature type="compositionally biased region" description="Gly residues" evidence="13">
    <location>
        <begin position="341"/>
        <end position="370"/>
    </location>
</feature>
<dbReference type="Pfam" id="PF23202">
    <property type="entry name" value="PAH_ZNF598"/>
    <property type="match status" value="1"/>
</dbReference>
<feature type="domain" description="C2H2-type" evidence="15">
    <location>
        <begin position="229"/>
        <end position="252"/>
    </location>
</feature>
<feature type="region of interest" description="Disordered" evidence="13">
    <location>
        <begin position="684"/>
        <end position="740"/>
    </location>
</feature>
<feature type="compositionally biased region" description="Low complexity" evidence="13">
    <location>
        <begin position="474"/>
        <end position="493"/>
    </location>
</feature>
<reference evidence="16" key="1">
    <citation type="submission" date="2017-01" db="EMBL/GenBank/DDBJ databases">
        <title>A deep insight into the sialotranscriptome of adult male and female Cluex tarsalis mosquitoes.</title>
        <authorList>
            <person name="Ribeiro J.M."/>
            <person name="Moreira F."/>
            <person name="Bernard K.A."/>
            <person name="Calvo E."/>
        </authorList>
    </citation>
    <scope>NUCLEOTIDE SEQUENCE</scope>
    <source>
        <strain evidence="16">Kern County</strain>
        <tissue evidence="16">Salivary glands</tissue>
    </source>
</reference>
<keyword evidence="6" id="KW-0597">Phosphoprotein</keyword>
<evidence type="ECO:0000256" key="8">
    <source>
        <dbReference type="ARBA" id="ARBA00022723"/>
    </source>
</evidence>
<evidence type="ECO:0000256" key="11">
    <source>
        <dbReference type="ARBA" id="ARBA00035113"/>
    </source>
</evidence>
<evidence type="ECO:0000256" key="4">
    <source>
        <dbReference type="ARBA" id="ARBA00012483"/>
    </source>
</evidence>